<feature type="compositionally biased region" description="Basic and acidic residues" evidence="1">
    <location>
        <begin position="673"/>
        <end position="691"/>
    </location>
</feature>
<feature type="compositionally biased region" description="Polar residues" evidence="1">
    <location>
        <begin position="22"/>
        <end position="37"/>
    </location>
</feature>
<evidence type="ECO:0000313" key="4">
    <source>
        <dbReference type="RefSeq" id="XP_033530192.1"/>
    </source>
</evidence>
<name>A0A6G1FS98_9PEZI</name>
<keyword evidence="3" id="KW-1185">Reference proteome</keyword>
<reference evidence="2 4" key="1">
    <citation type="submission" date="2020-01" db="EMBL/GenBank/DDBJ databases">
        <authorList>
            <consortium name="DOE Joint Genome Institute"/>
            <person name="Haridas S."/>
            <person name="Albert R."/>
            <person name="Binder M."/>
            <person name="Bloem J."/>
            <person name="Labutti K."/>
            <person name="Salamov A."/>
            <person name="Andreopoulos B."/>
            <person name="Baker S.E."/>
            <person name="Barry K."/>
            <person name="Bills G."/>
            <person name="Bluhm B.H."/>
            <person name="Cannon C."/>
            <person name="Castanera R."/>
            <person name="Culley D.E."/>
            <person name="Daum C."/>
            <person name="Ezra D."/>
            <person name="Gonzalez J.B."/>
            <person name="Henrissat B."/>
            <person name="Kuo A."/>
            <person name="Liang C."/>
            <person name="Lipzen A."/>
            <person name="Lutzoni F."/>
            <person name="Magnuson J."/>
            <person name="Mondo S."/>
            <person name="Nolan M."/>
            <person name="Ohm R."/>
            <person name="Pangilinan J."/>
            <person name="Park H.-J."/>
            <person name="Ramirez L."/>
            <person name="Alfaro M."/>
            <person name="Sun H."/>
            <person name="Tritt A."/>
            <person name="Yoshinaga Y."/>
            <person name="Zwiers L.-H."/>
            <person name="Turgeon B.G."/>
            <person name="Goodwin S.B."/>
            <person name="Spatafora J.W."/>
            <person name="Crous P.W."/>
            <person name="Grigoriev I.V."/>
        </authorList>
    </citation>
    <scope>NUCLEOTIDE SEQUENCE</scope>
    <source>
        <strain evidence="2 4">CBS 781.70</strain>
    </source>
</reference>
<proteinExistence type="predicted"/>
<feature type="compositionally biased region" description="Polar residues" evidence="1">
    <location>
        <begin position="380"/>
        <end position="398"/>
    </location>
</feature>
<accession>A0A6G1FS98</accession>
<reference evidence="4" key="3">
    <citation type="submission" date="2025-04" db="UniProtKB">
        <authorList>
            <consortium name="RefSeq"/>
        </authorList>
    </citation>
    <scope>IDENTIFICATION</scope>
    <source>
        <strain evidence="4">CBS 781.70</strain>
    </source>
</reference>
<feature type="compositionally biased region" description="Basic and acidic residues" evidence="1">
    <location>
        <begin position="517"/>
        <end position="548"/>
    </location>
</feature>
<feature type="compositionally biased region" description="Basic residues" evidence="1">
    <location>
        <begin position="993"/>
        <end position="1005"/>
    </location>
</feature>
<feature type="region of interest" description="Disordered" evidence="1">
    <location>
        <begin position="18"/>
        <end position="45"/>
    </location>
</feature>
<dbReference type="Proteomes" id="UP000504638">
    <property type="component" value="Unplaced"/>
</dbReference>
<organism evidence="2">
    <name type="scientific">Eremomyces bilateralis CBS 781.70</name>
    <dbReference type="NCBI Taxonomy" id="1392243"/>
    <lineage>
        <taxon>Eukaryota</taxon>
        <taxon>Fungi</taxon>
        <taxon>Dikarya</taxon>
        <taxon>Ascomycota</taxon>
        <taxon>Pezizomycotina</taxon>
        <taxon>Dothideomycetes</taxon>
        <taxon>Dothideomycetes incertae sedis</taxon>
        <taxon>Eremomycetales</taxon>
        <taxon>Eremomycetaceae</taxon>
        <taxon>Eremomyces</taxon>
    </lineage>
</organism>
<reference evidence="4" key="2">
    <citation type="submission" date="2020-04" db="EMBL/GenBank/DDBJ databases">
        <authorList>
            <consortium name="NCBI Genome Project"/>
        </authorList>
    </citation>
    <scope>NUCLEOTIDE SEQUENCE</scope>
    <source>
        <strain evidence="4">CBS 781.70</strain>
    </source>
</reference>
<feature type="compositionally biased region" description="Polar residues" evidence="1">
    <location>
        <begin position="800"/>
        <end position="810"/>
    </location>
</feature>
<feature type="compositionally biased region" description="Basic and acidic residues" evidence="1">
    <location>
        <begin position="927"/>
        <end position="992"/>
    </location>
</feature>
<protein>
    <submittedName>
        <fullName evidence="2 4">Uncharacterized protein</fullName>
    </submittedName>
</protein>
<dbReference type="EMBL" id="ML975182">
    <property type="protein sequence ID" value="KAF1808561.1"/>
    <property type="molecule type" value="Genomic_DNA"/>
</dbReference>
<feature type="region of interest" description="Disordered" evidence="1">
    <location>
        <begin position="281"/>
        <end position="442"/>
    </location>
</feature>
<feature type="compositionally biased region" description="Basic and acidic residues" evidence="1">
    <location>
        <begin position="580"/>
        <end position="598"/>
    </location>
</feature>
<dbReference type="AlphaFoldDB" id="A0A6G1FS98"/>
<dbReference type="GeneID" id="54418884"/>
<feature type="compositionally biased region" description="Polar residues" evidence="1">
    <location>
        <begin position="426"/>
        <end position="436"/>
    </location>
</feature>
<evidence type="ECO:0000313" key="3">
    <source>
        <dbReference type="Proteomes" id="UP000504638"/>
    </source>
</evidence>
<feature type="region of interest" description="Disordered" evidence="1">
    <location>
        <begin position="844"/>
        <end position="1005"/>
    </location>
</feature>
<feature type="compositionally biased region" description="Low complexity" evidence="1">
    <location>
        <begin position="855"/>
        <end position="874"/>
    </location>
</feature>
<gene>
    <name evidence="2 4" type="ORF">P152DRAFT_452776</name>
</gene>
<sequence length="1005" mass="109278">MVALGAGDRLSRITIPARTKSAKTTSVKQPALRSQQGKPIDPRDLSRRLELVLAEKQAKERHREFYSVGKKGTAKEKKEDGNTFRSLNYNIANWSLRPTVQSQSAQSAPRPSSFHQASLGLDVAVDHSSEKHQRHTIAFVGAKDEVVQSKTQPNLATVAVPSARPNSVATVQPMPSFEPAVLLSLDAVKAQYSLLENSEKRAVNEKEFQRKHLLVPTRLRDSHQELLPMDSIQVPASPTKAAGNSGPRLDANEASPNSVQFPTNVASKSLTVYAGTPPIRESIRLVPGPRSVTPMALESPNFQATRSPVEGSDNTSPSVDIFPTIPSAVAPEQSGQSKQQTDPFPMFEEGFADTKPGPPLQAPNFSTPNLRPLTPKSPKDSNPTTRLKATTATQNFDQLSGGPEGTTTDQQDASDRPISYPWAPQFPSTGAQSSSIRAVDPEPLPNVSVTVMQQDDGKDLGKAELDIVLASTETDSIQAFKDFKLDLEPQPHDAEENAAGPDQKDDTQALVKLQQQLKEEVDKARKEADMFKTGLRERDGFQELRRDSGTLGALDKGTSMRSPDKSKSVVGETHAQRSPVEVDRRKSQTDSENRKSRDVAGGQSLLDERAKTRSSVVVDETLTVATSPDEATDDGTRKRRGSINENLQGTGAVGIGFLPPGEVQRRARRERQKAREEARQKALQDLDRSPKDLPPTSPARQSVIGPAQPMKRTQTTSDPKSRRKSVGATSIRRVKSIFGGNKARLGSSADVPGGHTKPPVPTEPLPKSNVASTPASPTKFRHTIIEDTRKPSLQPVDSVLQDTTSPTTSKNESHGPDQAASSVRTRPDLVLDLPLVKKLGVEADAISPQSSQVLTPSSPHARPTTAPAPRSPSSVEQLAPGPLSSESAAPLDEKQTKPRRQTLEERKVRELAAELGKEDMNDASFKLLRERERESARRKEMGAKEWGTDGMGDDERVERAAGNDGEAVKEKTPKKPKKGDKVEMKEKKEKRGGLRKLFRIGGKKA</sequence>
<dbReference type="RefSeq" id="XP_033530192.1">
    <property type="nucleotide sequence ID" value="XM_033678314.1"/>
</dbReference>
<evidence type="ECO:0000256" key="1">
    <source>
        <dbReference type="SAM" id="MobiDB-lite"/>
    </source>
</evidence>
<evidence type="ECO:0000313" key="2">
    <source>
        <dbReference type="EMBL" id="KAF1808561.1"/>
    </source>
</evidence>
<feature type="compositionally biased region" description="Basic and acidic residues" evidence="1">
    <location>
        <begin position="486"/>
        <end position="495"/>
    </location>
</feature>
<feature type="compositionally biased region" description="Polar residues" evidence="1">
    <location>
        <begin position="300"/>
        <end position="318"/>
    </location>
</feature>
<feature type="compositionally biased region" description="Basic and acidic residues" evidence="1">
    <location>
        <begin position="891"/>
        <end position="920"/>
    </location>
</feature>
<feature type="compositionally biased region" description="Polar residues" evidence="1">
    <location>
        <begin position="333"/>
        <end position="342"/>
    </location>
</feature>
<feature type="region of interest" description="Disordered" evidence="1">
    <location>
        <begin position="486"/>
        <end position="829"/>
    </location>
</feature>